<evidence type="ECO:0000313" key="12">
    <source>
        <dbReference type="Proteomes" id="UP000246114"/>
    </source>
</evidence>
<keyword evidence="7" id="KW-0479">Metal-binding</keyword>
<dbReference type="GeneID" id="90545478"/>
<dbReference type="AlphaFoldDB" id="A0A1I2P270"/>
<dbReference type="Proteomes" id="UP000182135">
    <property type="component" value="Unassembled WGS sequence"/>
</dbReference>
<accession>A0A1I2P270</accession>
<dbReference type="CDD" id="cd07153">
    <property type="entry name" value="Fur_like"/>
    <property type="match status" value="1"/>
</dbReference>
<dbReference type="GO" id="GO:0045892">
    <property type="term" value="P:negative regulation of DNA-templated transcription"/>
    <property type="evidence" value="ECO:0007669"/>
    <property type="project" value="TreeGrafter"/>
</dbReference>
<dbReference type="STRING" id="1529.SAMN04487885_12429"/>
<keyword evidence="8" id="KW-0408">Iron</keyword>
<keyword evidence="11" id="KW-1185">Reference proteome</keyword>
<dbReference type="Gene3D" id="1.10.10.10">
    <property type="entry name" value="Winged helix-like DNA-binding domain superfamily/Winged helix DNA-binding domain"/>
    <property type="match status" value="1"/>
</dbReference>
<evidence type="ECO:0000313" key="11">
    <source>
        <dbReference type="Proteomes" id="UP000182135"/>
    </source>
</evidence>
<comment type="cofactor">
    <cofactor evidence="7">
        <name>Zn(2+)</name>
        <dbReference type="ChEBI" id="CHEBI:29105"/>
    </cofactor>
    <text evidence="7">Binds 1 zinc ion per subunit.</text>
</comment>
<reference evidence="10 11" key="1">
    <citation type="submission" date="2016-10" db="EMBL/GenBank/DDBJ databases">
        <authorList>
            <person name="de Groot N.N."/>
        </authorList>
    </citation>
    <scope>NUCLEOTIDE SEQUENCE [LARGE SCALE GENOMIC DNA]</scope>
    <source>
        <strain evidence="10 11">NLAE-zl-G419</strain>
    </source>
</reference>
<organism evidence="10 11">
    <name type="scientific">Clostridium cadaveris</name>
    <dbReference type="NCBI Taxonomy" id="1529"/>
    <lineage>
        <taxon>Bacteria</taxon>
        <taxon>Bacillati</taxon>
        <taxon>Bacillota</taxon>
        <taxon>Clostridia</taxon>
        <taxon>Eubacteriales</taxon>
        <taxon>Clostridiaceae</taxon>
        <taxon>Clostridium</taxon>
    </lineage>
</organism>
<keyword evidence="5" id="KW-0238">DNA-binding</keyword>
<evidence type="ECO:0000313" key="10">
    <source>
        <dbReference type="EMBL" id="SFG07551.1"/>
    </source>
</evidence>
<dbReference type="EMBL" id="QAMZ01000018">
    <property type="protein sequence ID" value="PWL54799.1"/>
    <property type="molecule type" value="Genomic_DNA"/>
</dbReference>
<dbReference type="eggNOG" id="COG0735">
    <property type="taxonomic scope" value="Bacteria"/>
</dbReference>
<evidence type="ECO:0000256" key="4">
    <source>
        <dbReference type="ARBA" id="ARBA00023015"/>
    </source>
</evidence>
<evidence type="ECO:0000256" key="7">
    <source>
        <dbReference type="PIRSR" id="PIRSR602481-1"/>
    </source>
</evidence>
<dbReference type="GO" id="GO:1900376">
    <property type="term" value="P:regulation of secondary metabolite biosynthetic process"/>
    <property type="evidence" value="ECO:0007669"/>
    <property type="project" value="TreeGrafter"/>
</dbReference>
<keyword evidence="2" id="KW-0678">Repressor</keyword>
<dbReference type="RefSeq" id="WP_027639572.1">
    <property type="nucleotide sequence ID" value="NZ_BAAACD010000031.1"/>
</dbReference>
<dbReference type="PANTHER" id="PTHR33202">
    <property type="entry name" value="ZINC UPTAKE REGULATION PROTEIN"/>
    <property type="match status" value="1"/>
</dbReference>
<protein>
    <submittedName>
        <fullName evidence="10">Fe2+ or Zn2+ uptake regulation protein</fullName>
    </submittedName>
    <submittedName>
        <fullName evidence="9">Transcriptional repressor</fullName>
    </submittedName>
</protein>
<dbReference type="InterPro" id="IPR043135">
    <property type="entry name" value="Fur_C"/>
</dbReference>
<feature type="binding site" evidence="7">
    <location>
        <position position="91"/>
    </location>
    <ligand>
        <name>Zn(2+)</name>
        <dbReference type="ChEBI" id="CHEBI:29105"/>
    </ligand>
</feature>
<feature type="binding site" evidence="7">
    <location>
        <position position="94"/>
    </location>
    <ligand>
        <name>Zn(2+)</name>
        <dbReference type="ChEBI" id="CHEBI:29105"/>
    </ligand>
</feature>
<keyword evidence="6" id="KW-0804">Transcription</keyword>
<evidence type="ECO:0000256" key="3">
    <source>
        <dbReference type="ARBA" id="ARBA00022833"/>
    </source>
</evidence>
<name>A0A1I2P270_9CLOT</name>
<evidence type="ECO:0000256" key="5">
    <source>
        <dbReference type="ARBA" id="ARBA00023125"/>
    </source>
</evidence>
<dbReference type="PANTHER" id="PTHR33202:SF8">
    <property type="entry name" value="PEROXIDE-RESPONSIVE REPRESSOR PERR"/>
    <property type="match status" value="1"/>
</dbReference>
<dbReference type="Pfam" id="PF01475">
    <property type="entry name" value="FUR"/>
    <property type="match status" value="1"/>
</dbReference>
<evidence type="ECO:0000313" key="9">
    <source>
        <dbReference type="EMBL" id="PWL54799.1"/>
    </source>
</evidence>
<evidence type="ECO:0000256" key="6">
    <source>
        <dbReference type="ARBA" id="ARBA00023163"/>
    </source>
</evidence>
<keyword evidence="4" id="KW-0805">Transcription regulation</keyword>
<feature type="binding site" evidence="7">
    <location>
        <position position="133"/>
    </location>
    <ligand>
        <name>Zn(2+)</name>
        <dbReference type="ChEBI" id="CHEBI:29105"/>
    </ligand>
</feature>
<dbReference type="Proteomes" id="UP000246114">
    <property type="component" value="Unassembled WGS sequence"/>
</dbReference>
<dbReference type="GO" id="GO:0003700">
    <property type="term" value="F:DNA-binding transcription factor activity"/>
    <property type="evidence" value="ECO:0007669"/>
    <property type="project" value="InterPro"/>
</dbReference>
<comment type="cofactor">
    <cofactor evidence="8">
        <name>Mn(2+)</name>
        <dbReference type="ChEBI" id="CHEBI:29035"/>
    </cofactor>
    <cofactor evidence="8">
        <name>Fe(2+)</name>
        <dbReference type="ChEBI" id="CHEBI:29033"/>
    </cofactor>
    <text evidence="8">Binds 1 Mn(2+) or Fe(2+) ion per subunit.</text>
</comment>
<dbReference type="EMBL" id="FOOE01000024">
    <property type="protein sequence ID" value="SFG07551.1"/>
    <property type="molecule type" value="Genomic_DNA"/>
</dbReference>
<dbReference type="GO" id="GO:0008270">
    <property type="term" value="F:zinc ion binding"/>
    <property type="evidence" value="ECO:0007669"/>
    <property type="project" value="TreeGrafter"/>
</dbReference>
<comment type="similarity">
    <text evidence="1">Belongs to the Fur family.</text>
</comment>
<feature type="binding site" evidence="8">
    <location>
        <position position="122"/>
    </location>
    <ligand>
        <name>Fe cation</name>
        <dbReference type="ChEBI" id="CHEBI:24875"/>
    </ligand>
</feature>
<dbReference type="OrthoDB" id="8659436at2"/>
<dbReference type="SUPFAM" id="SSF46785">
    <property type="entry name" value="Winged helix' DNA-binding domain"/>
    <property type="match status" value="1"/>
</dbReference>
<dbReference type="InterPro" id="IPR036390">
    <property type="entry name" value="WH_DNA-bd_sf"/>
</dbReference>
<dbReference type="GO" id="GO:0000976">
    <property type="term" value="F:transcription cis-regulatory region binding"/>
    <property type="evidence" value="ECO:0007669"/>
    <property type="project" value="TreeGrafter"/>
</dbReference>
<evidence type="ECO:0000256" key="1">
    <source>
        <dbReference type="ARBA" id="ARBA00007957"/>
    </source>
</evidence>
<feature type="binding site" evidence="7">
    <location>
        <position position="130"/>
    </location>
    <ligand>
        <name>Zn(2+)</name>
        <dbReference type="ChEBI" id="CHEBI:29105"/>
    </ligand>
</feature>
<keyword evidence="3 7" id="KW-0862">Zinc</keyword>
<dbReference type="Gene3D" id="3.30.1490.190">
    <property type="match status" value="1"/>
</dbReference>
<dbReference type="InterPro" id="IPR002481">
    <property type="entry name" value="FUR"/>
</dbReference>
<evidence type="ECO:0000256" key="2">
    <source>
        <dbReference type="ARBA" id="ARBA00022491"/>
    </source>
</evidence>
<dbReference type="InterPro" id="IPR036388">
    <property type="entry name" value="WH-like_DNA-bd_sf"/>
</dbReference>
<reference evidence="9 12" key="2">
    <citation type="submission" date="2018-03" db="EMBL/GenBank/DDBJ databases">
        <title>The uncultured portion of the human microbiome is neutrally assembled.</title>
        <authorList>
            <person name="Jeraldo P."/>
            <person name="Boardman L."/>
            <person name="White B.A."/>
            <person name="Nelson H."/>
            <person name="Goldenfeld N."/>
            <person name="Chia N."/>
        </authorList>
    </citation>
    <scope>NUCLEOTIDE SEQUENCE [LARGE SCALE GENOMIC DNA]</scope>
    <source>
        <strain evidence="9">CIM:MAG 903</strain>
    </source>
</reference>
<proteinExistence type="inferred from homology"/>
<sequence>MNAREVFKEHSIKSTKARINIYNIMSENNEGLKAEDIYNICRDKDVDINLSTVYRTLEIFEENNIVGKYDTGENSYKYFLNHETHKHILECSICHKEIELDCPMRRIEEMLKDETGFVLLDHELFMKGICKDCSNNKKRQK</sequence>
<gene>
    <name evidence="9" type="ORF">DBY38_03180</name>
    <name evidence="10" type="ORF">SAMN04487885_12429</name>
</gene>
<evidence type="ECO:0000256" key="8">
    <source>
        <dbReference type="PIRSR" id="PIRSR602481-2"/>
    </source>
</evidence>